<keyword evidence="2" id="KW-1185">Reference proteome</keyword>
<evidence type="ECO:0000313" key="1">
    <source>
        <dbReference type="EMBL" id="REE69682.1"/>
    </source>
</evidence>
<dbReference type="RefSeq" id="WP_181909708.1">
    <property type="nucleotide sequence ID" value="NZ_QTTN01000031.1"/>
</dbReference>
<comment type="caution">
    <text evidence="1">The sequence shown here is derived from an EMBL/GenBank/DDBJ whole genome shotgun (WGS) entry which is preliminary data.</text>
</comment>
<reference evidence="1 2" key="1">
    <citation type="submission" date="2018-08" db="EMBL/GenBank/DDBJ databases">
        <title>Genomic Encyclopedia of Type Strains, Phase III (KMG-III): the genomes of soil and plant-associated and newly described type strains.</title>
        <authorList>
            <person name="Whitman W."/>
        </authorList>
    </citation>
    <scope>NUCLEOTIDE SEQUENCE [LARGE SCALE GENOMIC DNA]</scope>
    <source>
        <strain evidence="1 2">CGMCC 1.10966</strain>
    </source>
</reference>
<evidence type="ECO:0008006" key="3">
    <source>
        <dbReference type="Google" id="ProtNLM"/>
    </source>
</evidence>
<name>A0A3D9QY09_9BACL</name>
<evidence type="ECO:0000313" key="2">
    <source>
        <dbReference type="Proteomes" id="UP000256304"/>
    </source>
</evidence>
<dbReference type="Proteomes" id="UP000256304">
    <property type="component" value="Unassembled WGS sequence"/>
</dbReference>
<dbReference type="Gene3D" id="3.40.960.10">
    <property type="entry name" value="VSR Endonuclease"/>
    <property type="match status" value="1"/>
</dbReference>
<proteinExistence type="predicted"/>
<dbReference type="AlphaFoldDB" id="A0A3D9QY09"/>
<sequence length="222" mass="25968">MNFQMAYQQWFEEQLIDAHGDRRQRLGEGHGHAEKMFLQQVWHPAFRSFDQLHAEYEVADFKDGSRFLDFAFYQSPIKLAIEIDGYGPHAAKATRWQFADSLMRQNHLIIDGWQILRFAYDDVSDRPRMCEQMLQQFMGCWLGGSRSSSSSVDDLIEAEILRHALRLDRPLRPRDVMELLQLSQKEAYAVLHRMFNKRMLLPAGKGTLKIRGYTVNRALTES</sequence>
<protein>
    <recommendedName>
        <fullName evidence="3">Very-short-patch-repair endonuclease</fullName>
    </recommendedName>
</protein>
<gene>
    <name evidence="1" type="ORF">A8990_1311</name>
</gene>
<accession>A0A3D9QY09</accession>
<dbReference type="EMBL" id="QTTN01000031">
    <property type="protein sequence ID" value="REE69682.1"/>
    <property type="molecule type" value="Genomic_DNA"/>
</dbReference>
<organism evidence="1 2">
    <name type="scientific">Paenibacillus taihuensis</name>
    <dbReference type="NCBI Taxonomy" id="1156355"/>
    <lineage>
        <taxon>Bacteria</taxon>
        <taxon>Bacillati</taxon>
        <taxon>Bacillota</taxon>
        <taxon>Bacilli</taxon>
        <taxon>Bacillales</taxon>
        <taxon>Paenibacillaceae</taxon>
        <taxon>Paenibacillus</taxon>
    </lineage>
</organism>